<evidence type="ECO:0000313" key="3">
    <source>
        <dbReference type="EMBL" id="NVO32900.1"/>
    </source>
</evidence>
<reference evidence="3 4" key="1">
    <citation type="submission" date="2020-05" db="EMBL/GenBank/DDBJ databases">
        <title>Hymenobacter terrestris sp. nov. and Hymenobacter lapidiphilus sp. nov., isolated from regoliths in Antarctica.</title>
        <authorList>
            <person name="Sedlacek I."/>
            <person name="Pantucek R."/>
            <person name="Zeman M."/>
            <person name="Holochova P."/>
            <person name="Kralova S."/>
            <person name="Stankova E."/>
            <person name="Sedo O."/>
            <person name="Micenkova L."/>
            <person name="Svec P."/>
            <person name="Gupta V."/>
            <person name="Sood U."/>
            <person name="Korpole U.S."/>
            <person name="Lal R."/>
        </authorList>
    </citation>
    <scope>NUCLEOTIDE SEQUENCE [LARGE SCALE GENOMIC DNA]</scope>
    <source>
        <strain evidence="3 4">P5342</strain>
    </source>
</reference>
<dbReference type="InterPro" id="IPR008631">
    <property type="entry name" value="Glycogen_synth"/>
</dbReference>
<organism evidence="3 4">
    <name type="scientific">Hymenobacter lapidiphilus</name>
    <dbReference type="NCBI Taxonomy" id="2608003"/>
    <lineage>
        <taxon>Bacteria</taxon>
        <taxon>Pseudomonadati</taxon>
        <taxon>Bacteroidota</taxon>
        <taxon>Cytophagia</taxon>
        <taxon>Cytophagales</taxon>
        <taxon>Hymenobacteraceae</taxon>
        <taxon>Hymenobacter</taxon>
    </lineage>
</organism>
<dbReference type="AlphaFoldDB" id="A0A7Y7PS45"/>
<dbReference type="Proteomes" id="UP000565521">
    <property type="component" value="Unassembled WGS sequence"/>
</dbReference>
<dbReference type="PANTHER" id="PTHR10176:SF3">
    <property type="entry name" value="GLYCOGEN [STARCH] SYNTHASE"/>
    <property type="match status" value="1"/>
</dbReference>
<evidence type="ECO:0000313" key="4">
    <source>
        <dbReference type="Proteomes" id="UP000565521"/>
    </source>
</evidence>
<keyword evidence="1" id="KW-0328">Glycosyltransferase</keyword>
<dbReference type="EMBL" id="JABKAU010000040">
    <property type="protein sequence ID" value="NVO32900.1"/>
    <property type="molecule type" value="Genomic_DNA"/>
</dbReference>
<keyword evidence="4" id="KW-1185">Reference proteome</keyword>
<dbReference type="GO" id="GO:0005978">
    <property type="term" value="P:glycogen biosynthetic process"/>
    <property type="evidence" value="ECO:0007669"/>
    <property type="project" value="InterPro"/>
</dbReference>
<dbReference type="Pfam" id="PF05693">
    <property type="entry name" value="Glycogen_syn"/>
    <property type="match status" value="1"/>
</dbReference>
<dbReference type="GO" id="GO:0005737">
    <property type="term" value="C:cytoplasm"/>
    <property type="evidence" value="ECO:0007669"/>
    <property type="project" value="TreeGrafter"/>
</dbReference>
<dbReference type="PANTHER" id="PTHR10176">
    <property type="entry name" value="GLYCOGEN SYNTHASE"/>
    <property type="match status" value="1"/>
</dbReference>
<gene>
    <name evidence="3" type="ORF">HW554_16925</name>
</gene>
<dbReference type="SUPFAM" id="SSF53756">
    <property type="entry name" value="UDP-Glycosyltransferase/glycogen phosphorylase"/>
    <property type="match status" value="2"/>
</dbReference>
<keyword evidence="2 3" id="KW-0808">Transferase</keyword>
<name>A0A7Y7PS45_9BACT</name>
<proteinExistence type="predicted"/>
<protein>
    <submittedName>
        <fullName evidence="3">Glycosyltransferase</fullName>
    </submittedName>
</protein>
<accession>A0A7Y7PS45</accession>
<dbReference type="GO" id="GO:0004373">
    <property type="term" value="F:alpha-1,4-glucan glucosyltransferase (UDP-glucose donor) activity"/>
    <property type="evidence" value="ECO:0007669"/>
    <property type="project" value="InterPro"/>
</dbReference>
<evidence type="ECO:0000256" key="2">
    <source>
        <dbReference type="ARBA" id="ARBA00022679"/>
    </source>
</evidence>
<comment type="caution">
    <text evidence="3">The sequence shown here is derived from an EMBL/GenBank/DDBJ whole genome shotgun (WGS) entry which is preliminary data.</text>
</comment>
<sequence length="620" mass="70807">MSTSSSVPVSASVAATVADTLLVEVAWEVCNQVGGIYTVIRSKVPATRQVWGGQYCLLGPYFPQQAQGEFEPDDEQLASSDDPFSRAVEAMRALGYSVQLGTWLVTGRPRVVLIDPFQAYPRLDALKADLWEHHGLPVPAADDLLHQVVAFGELAKVFLQLLAAETAPPQRLIAHFHEWMTGVAIPALRREQVPVHLVFTTHATLLGRYLAMNDPNFYDHLMQVDWLAEARRFNIEAAVTMERAAAHGAHVFTTVSELTVRECIYLLDRIPDAVLPNGLNIERFVALHEFQNLHQQYKAKIHEFVMAHFFQSYSFDLDKTLYLFTSGRYEYHNKGFDLTLEALARLNYRLQQSGLEGNVVMFFITKRPFTSINPQVLQNRAVLEEVRETCEAIERQVGERLFYAAAAASDDNRLPDLSTMVDDYWRLRYRRTLQSWKTNALPPVITHNLVDDQNDDILNFLRRANLVNNQHDRVKIVYHPDFVSPTSPLFGMEYGQFVRGCHLGVFPSYYEPWGYTPLECVARGVPAITSDLSGFGDYVLQNVPAHIEQGIFVVHRQEKSFDEAAEELTDMLWEFVQLNRRERIMQRNNVESSAEIFDWKNLRVYYEHAYQLALERGGFA</sequence>
<dbReference type="Gene3D" id="3.40.50.2000">
    <property type="entry name" value="Glycogen Phosphorylase B"/>
    <property type="match status" value="2"/>
</dbReference>
<evidence type="ECO:0000256" key="1">
    <source>
        <dbReference type="ARBA" id="ARBA00022676"/>
    </source>
</evidence>
<dbReference type="RefSeq" id="WP_176909759.1">
    <property type="nucleotide sequence ID" value="NZ_JABKAU010000040.1"/>
</dbReference>
<dbReference type="Gene3D" id="6.10.260.10">
    <property type="match status" value="1"/>
</dbReference>